<dbReference type="EMBL" id="JAQQFM010000005">
    <property type="protein sequence ID" value="MFL9924992.1"/>
    <property type="molecule type" value="Genomic_DNA"/>
</dbReference>
<keyword evidence="2" id="KW-0326">Glycosidase</keyword>
<organism evidence="4 5">
    <name type="scientific">Herbaspirillum lusitanum</name>
    <dbReference type="NCBI Taxonomy" id="213312"/>
    <lineage>
        <taxon>Bacteria</taxon>
        <taxon>Pseudomonadati</taxon>
        <taxon>Pseudomonadota</taxon>
        <taxon>Betaproteobacteria</taxon>
        <taxon>Burkholderiales</taxon>
        <taxon>Oxalobacteraceae</taxon>
        <taxon>Herbaspirillum</taxon>
    </lineage>
</organism>
<accession>A0ABW9AC61</accession>
<dbReference type="InterPro" id="IPR023186">
    <property type="entry name" value="IUNH"/>
</dbReference>
<dbReference type="PANTHER" id="PTHR12304:SF4">
    <property type="entry name" value="URIDINE NUCLEOSIDASE"/>
    <property type="match status" value="1"/>
</dbReference>
<evidence type="ECO:0000313" key="4">
    <source>
        <dbReference type="EMBL" id="MFL9924992.1"/>
    </source>
</evidence>
<dbReference type="Proteomes" id="UP001629246">
    <property type="component" value="Unassembled WGS sequence"/>
</dbReference>
<proteinExistence type="predicted"/>
<dbReference type="Pfam" id="PF01156">
    <property type="entry name" value="IU_nuc_hydro"/>
    <property type="match status" value="1"/>
</dbReference>
<dbReference type="GO" id="GO:0016787">
    <property type="term" value="F:hydrolase activity"/>
    <property type="evidence" value="ECO:0007669"/>
    <property type="project" value="UniProtKB-KW"/>
</dbReference>
<dbReference type="InterPro" id="IPR036452">
    <property type="entry name" value="Ribo_hydro-like"/>
</dbReference>
<evidence type="ECO:0000259" key="3">
    <source>
        <dbReference type="Pfam" id="PF01156"/>
    </source>
</evidence>
<comment type="caution">
    <text evidence="4">The sequence shown here is derived from an EMBL/GenBank/DDBJ whole genome shotgun (WGS) entry which is preliminary data.</text>
</comment>
<dbReference type="SUPFAM" id="SSF53590">
    <property type="entry name" value="Nucleoside hydrolase"/>
    <property type="match status" value="1"/>
</dbReference>
<keyword evidence="1 4" id="KW-0378">Hydrolase</keyword>
<keyword evidence="5" id="KW-1185">Reference proteome</keyword>
<evidence type="ECO:0000256" key="1">
    <source>
        <dbReference type="ARBA" id="ARBA00022801"/>
    </source>
</evidence>
<reference evidence="4 5" key="1">
    <citation type="journal article" date="2024" name="Chem. Sci.">
        <title>Discovery of megapolipeptins by genome mining of a Burkholderiales bacteria collection.</title>
        <authorList>
            <person name="Paulo B.S."/>
            <person name="Recchia M.J.J."/>
            <person name="Lee S."/>
            <person name="Fergusson C.H."/>
            <person name="Romanowski S.B."/>
            <person name="Hernandez A."/>
            <person name="Krull N."/>
            <person name="Liu D.Y."/>
            <person name="Cavanagh H."/>
            <person name="Bos A."/>
            <person name="Gray C.A."/>
            <person name="Murphy B.T."/>
            <person name="Linington R.G."/>
            <person name="Eustaquio A.S."/>
        </authorList>
    </citation>
    <scope>NUCLEOTIDE SEQUENCE [LARGE SCALE GENOMIC DNA]</scope>
    <source>
        <strain evidence="4 5">RL21-008-BIB-A</strain>
    </source>
</reference>
<evidence type="ECO:0000256" key="2">
    <source>
        <dbReference type="ARBA" id="ARBA00023295"/>
    </source>
</evidence>
<dbReference type="CDD" id="cd02651">
    <property type="entry name" value="nuc_hydro_IU_UC_XIUA"/>
    <property type="match status" value="1"/>
</dbReference>
<gene>
    <name evidence="4" type="ORF">PQR62_12010</name>
</gene>
<name>A0ABW9AC61_9BURK</name>
<dbReference type="InterPro" id="IPR001910">
    <property type="entry name" value="Inosine/uridine_hydrolase_dom"/>
</dbReference>
<sequence>MRQKVILDCDPGHDDAINIMLACASPELELMAVTTTYGNVSLERTTYNARVIREMIGHDFPICAGAELPLMRNRLSAESCHGASGLDGPDLPKPVRDVEPMHAVNFIIESVFRYPHQIKILPTGPLTNLALAMRLEPKIIPLIQEVVLMGGSVDVGNWSPAAEYNILCDPHAARVVFESAAPVTMFGLNITHQAIASPARVDAFRKLGTRNGEFAAVLLEFFREHHEQRYGWDGGALHDPMTAAYLIKPELFEFRDMHVAVETQEGSSYGRTNCDYWRVLEAQKRSKVGVKVDADGFFALLTERIARFP</sequence>
<dbReference type="Gene3D" id="3.90.245.10">
    <property type="entry name" value="Ribonucleoside hydrolase-like"/>
    <property type="match status" value="1"/>
</dbReference>
<feature type="domain" description="Inosine/uridine-preferring nucleoside hydrolase" evidence="3">
    <location>
        <begin position="5"/>
        <end position="298"/>
    </location>
</feature>
<dbReference type="RefSeq" id="WP_408158148.1">
    <property type="nucleotide sequence ID" value="NZ_JAQQFM010000005.1"/>
</dbReference>
<dbReference type="PANTHER" id="PTHR12304">
    <property type="entry name" value="INOSINE-URIDINE PREFERRING NUCLEOSIDE HYDROLASE"/>
    <property type="match status" value="1"/>
</dbReference>
<protein>
    <submittedName>
        <fullName evidence="4">Nucleoside hydrolase</fullName>
    </submittedName>
</protein>
<evidence type="ECO:0000313" key="5">
    <source>
        <dbReference type="Proteomes" id="UP001629246"/>
    </source>
</evidence>